<reference evidence="2" key="1">
    <citation type="journal article" date="2013" name="Nat. Commun.">
        <title>Whole-genome sequencing of Oryza brachyantha reveals mechanisms underlying Oryza genome evolution.</title>
        <authorList>
            <person name="Chen J."/>
            <person name="Huang Q."/>
            <person name="Gao D."/>
            <person name="Wang J."/>
            <person name="Lang Y."/>
            <person name="Liu T."/>
            <person name="Li B."/>
            <person name="Bai Z."/>
            <person name="Luis Goicoechea J."/>
            <person name="Liang C."/>
            <person name="Chen C."/>
            <person name="Zhang W."/>
            <person name="Sun S."/>
            <person name="Liao Y."/>
            <person name="Zhang X."/>
            <person name="Yang L."/>
            <person name="Song C."/>
            <person name="Wang M."/>
            <person name="Shi J."/>
            <person name="Liu G."/>
            <person name="Liu J."/>
            <person name="Zhou H."/>
            <person name="Zhou W."/>
            <person name="Yu Q."/>
            <person name="An N."/>
            <person name="Chen Y."/>
            <person name="Cai Q."/>
            <person name="Wang B."/>
            <person name="Liu B."/>
            <person name="Min J."/>
            <person name="Huang Y."/>
            <person name="Wu H."/>
            <person name="Li Z."/>
            <person name="Zhang Y."/>
            <person name="Yin Y."/>
            <person name="Song W."/>
            <person name="Jiang J."/>
            <person name="Jackson S.A."/>
            <person name="Wing R.A."/>
            <person name="Wang J."/>
            <person name="Chen M."/>
        </authorList>
    </citation>
    <scope>NUCLEOTIDE SEQUENCE [LARGE SCALE GENOMIC DNA]</scope>
    <source>
        <strain evidence="2">cv. IRGC 101232</strain>
    </source>
</reference>
<reference evidence="2" key="2">
    <citation type="submission" date="2013-04" db="UniProtKB">
        <authorList>
            <consortium name="EnsemblPlants"/>
        </authorList>
    </citation>
    <scope>IDENTIFICATION</scope>
</reference>
<proteinExistence type="predicted"/>
<name>J3LL09_ORYBR</name>
<dbReference type="Gramene" id="OB03G17350.1">
    <property type="protein sequence ID" value="OB03G17350.1"/>
    <property type="gene ID" value="OB03G17350"/>
</dbReference>
<evidence type="ECO:0000313" key="2">
    <source>
        <dbReference type="EnsemblPlants" id="OB03G17350.1"/>
    </source>
</evidence>
<dbReference type="EnsemblPlants" id="OB03G17350.1">
    <property type="protein sequence ID" value="OB03G17350.1"/>
    <property type="gene ID" value="OB03G17350"/>
</dbReference>
<evidence type="ECO:0000256" key="1">
    <source>
        <dbReference type="SAM" id="MobiDB-lite"/>
    </source>
</evidence>
<organism evidence="2">
    <name type="scientific">Oryza brachyantha</name>
    <name type="common">malo sina</name>
    <dbReference type="NCBI Taxonomy" id="4533"/>
    <lineage>
        <taxon>Eukaryota</taxon>
        <taxon>Viridiplantae</taxon>
        <taxon>Streptophyta</taxon>
        <taxon>Embryophyta</taxon>
        <taxon>Tracheophyta</taxon>
        <taxon>Spermatophyta</taxon>
        <taxon>Magnoliopsida</taxon>
        <taxon>Liliopsida</taxon>
        <taxon>Poales</taxon>
        <taxon>Poaceae</taxon>
        <taxon>BOP clade</taxon>
        <taxon>Oryzoideae</taxon>
        <taxon>Oryzeae</taxon>
        <taxon>Oryzinae</taxon>
        <taxon>Oryza</taxon>
    </lineage>
</organism>
<sequence length="191" mass="21463">MKLSLLRAATRRSVSAGLLSIGGGKSEGSGTDGRTNREKRVPQSQRYSREPQVLVCAFQSDWTAYFLEHLSHFHFFSPCLRRKCFLMPVRSPSARDGSWCTQLGSGHTYTRFRTSFPLRCRSFHGRLWPRRCSCRFWSRWNPLLQISHTNLLVASSVLGDSAITSALGSAPHHERALDRSPSPSIIAITPS</sequence>
<protein>
    <submittedName>
        <fullName evidence="2">Uncharacterized protein</fullName>
    </submittedName>
</protein>
<evidence type="ECO:0000313" key="3">
    <source>
        <dbReference type="Proteomes" id="UP000006038"/>
    </source>
</evidence>
<keyword evidence="3" id="KW-1185">Reference proteome</keyword>
<feature type="region of interest" description="Disordered" evidence="1">
    <location>
        <begin position="19"/>
        <end position="46"/>
    </location>
</feature>
<dbReference type="HOGENOM" id="CLU_1423523_0_0_1"/>
<dbReference type="eggNOG" id="ENOG502R4PX">
    <property type="taxonomic scope" value="Eukaryota"/>
</dbReference>
<feature type="compositionally biased region" description="Gly residues" evidence="1">
    <location>
        <begin position="20"/>
        <end position="31"/>
    </location>
</feature>
<dbReference type="AlphaFoldDB" id="J3LL09"/>
<dbReference type="Proteomes" id="UP000006038">
    <property type="component" value="Chromosome 3"/>
</dbReference>
<accession>J3LL09</accession>
<dbReference type="OMA" id="TYTRFRT"/>